<dbReference type="Pfam" id="PF09501">
    <property type="entry name" value="Bac_small_YrzI"/>
    <property type="match status" value="1"/>
</dbReference>
<dbReference type="AlphaFoldDB" id="A0A926NK43"/>
<dbReference type="InterPro" id="IPR012655">
    <property type="entry name" value="YrzI"/>
</dbReference>
<dbReference type="Proteomes" id="UP000626844">
    <property type="component" value="Unassembled WGS sequence"/>
</dbReference>
<organism evidence="1 2">
    <name type="scientific">Metabacillus arenae</name>
    <dbReference type="NCBI Taxonomy" id="2771434"/>
    <lineage>
        <taxon>Bacteria</taxon>
        <taxon>Bacillati</taxon>
        <taxon>Bacillota</taxon>
        <taxon>Bacilli</taxon>
        <taxon>Bacillales</taxon>
        <taxon>Bacillaceae</taxon>
        <taxon>Metabacillus</taxon>
    </lineage>
</organism>
<sequence>MTIHLFFVTIIIKKQQKSIEKVLKEQQVKQRMEEMKDKQYTMFHQI</sequence>
<gene>
    <name evidence="1" type="ORF">IC621_17680</name>
</gene>
<evidence type="ECO:0000313" key="2">
    <source>
        <dbReference type="Proteomes" id="UP000626844"/>
    </source>
</evidence>
<evidence type="ECO:0000313" key="1">
    <source>
        <dbReference type="EMBL" id="MBD1382063.1"/>
    </source>
</evidence>
<dbReference type="EMBL" id="JACXAI010000025">
    <property type="protein sequence ID" value="MBD1382063.1"/>
    <property type="molecule type" value="Genomic_DNA"/>
</dbReference>
<dbReference type="RefSeq" id="WP_191159888.1">
    <property type="nucleotide sequence ID" value="NZ_JACXAI010000025.1"/>
</dbReference>
<protein>
    <submittedName>
        <fullName evidence="1">YrzI family small protein</fullName>
    </submittedName>
</protein>
<reference evidence="1" key="1">
    <citation type="submission" date="2020-09" db="EMBL/GenBank/DDBJ databases">
        <title>A novel bacterium of genus Bacillus, isolated from South China Sea.</title>
        <authorList>
            <person name="Huang H."/>
            <person name="Mo K."/>
            <person name="Hu Y."/>
        </authorList>
    </citation>
    <scope>NUCLEOTIDE SEQUENCE</scope>
    <source>
        <strain evidence="1">IB182487</strain>
    </source>
</reference>
<accession>A0A926NK43</accession>
<comment type="caution">
    <text evidence="1">The sequence shown here is derived from an EMBL/GenBank/DDBJ whole genome shotgun (WGS) entry which is preliminary data.</text>
</comment>
<proteinExistence type="predicted"/>
<name>A0A926NK43_9BACI</name>
<keyword evidence="2" id="KW-1185">Reference proteome</keyword>